<evidence type="ECO:0000259" key="8">
    <source>
        <dbReference type="Pfam" id="PF17042"/>
    </source>
</evidence>
<keyword evidence="2" id="KW-0808">Transferase</keyword>
<name>A0A9D5JSE0_9BACT</name>
<evidence type="ECO:0000256" key="2">
    <source>
        <dbReference type="ARBA" id="ARBA00022679"/>
    </source>
</evidence>
<feature type="domain" description="Four-carbon acid sugar kinase nucleotide binding" evidence="8">
    <location>
        <begin position="256"/>
        <end position="424"/>
    </location>
</feature>
<evidence type="ECO:0000313" key="10">
    <source>
        <dbReference type="Proteomes" id="UP000649604"/>
    </source>
</evidence>
<evidence type="ECO:0000256" key="1">
    <source>
        <dbReference type="ARBA" id="ARBA00005715"/>
    </source>
</evidence>
<keyword evidence="5" id="KW-0067">ATP-binding</keyword>
<dbReference type="InterPro" id="IPR042213">
    <property type="entry name" value="NBD_C_sf"/>
</dbReference>
<comment type="similarity">
    <text evidence="1">Belongs to the four-carbon acid sugar kinase family.</text>
</comment>
<protein>
    <recommendedName>
        <fullName evidence="11">Serine kinase</fullName>
    </recommendedName>
</protein>
<dbReference type="Pfam" id="PF17042">
    <property type="entry name" value="NBD_C"/>
    <property type="match status" value="1"/>
</dbReference>
<evidence type="ECO:0000313" key="9">
    <source>
        <dbReference type="EMBL" id="MBD3323149.1"/>
    </source>
</evidence>
<organism evidence="9 10">
    <name type="scientific">candidate division KSB3 bacterium</name>
    <dbReference type="NCBI Taxonomy" id="2044937"/>
    <lineage>
        <taxon>Bacteria</taxon>
        <taxon>candidate division KSB3</taxon>
    </lineage>
</organism>
<feature type="domain" description="Four-carbon acid sugar kinase N-terminal" evidence="7">
    <location>
        <begin position="2"/>
        <end position="230"/>
    </location>
</feature>
<evidence type="ECO:0008006" key="11">
    <source>
        <dbReference type="Google" id="ProtNLM"/>
    </source>
</evidence>
<dbReference type="GO" id="GO:0005524">
    <property type="term" value="F:ATP binding"/>
    <property type="evidence" value="ECO:0007669"/>
    <property type="project" value="UniProtKB-KW"/>
</dbReference>
<keyword evidence="3" id="KW-0547">Nucleotide-binding</keyword>
<dbReference type="GO" id="GO:0016301">
    <property type="term" value="F:kinase activity"/>
    <property type="evidence" value="ECO:0007669"/>
    <property type="project" value="UniProtKB-KW"/>
</dbReference>
<dbReference type="InterPro" id="IPR010737">
    <property type="entry name" value="4-carb_acid_sugar_kinase_N"/>
</dbReference>
<accession>A0A9D5JSE0</accession>
<keyword evidence="4" id="KW-0418">Kinase</keyword>
<dbReference type="InterPro" id="IPR037051">
    <property type="entry name" value="4-carb_acid_sugar_kinase_N_sf"/>
</dbReference>
<proteinExistence type="inferred from homology"/>
<dbReference type="Proteomes" id="UP000649604">
    <property type="component" value="Unassembled WGS sequence"/>
</dbReference>
<evidence type="ECO:0000256" key="6">
    <source>
        <dbReference type="ARBA" id="ARBA00023277"/>
    </source>
</evidence>
<sequence length="445" mass="49326">MIYIIADDLTGATDTGVQFSKQGYNTHLVIVSETGQWAVPAREDIDVLVIDTETREIDAPAARTRIRQVLGKLQVAADDVLYKKVDSTLRGNIGVELDECLRNLQVDLCIFTSSFPQNARITVGGYLIVDDQPLGLSEYYQGDLAPEDASFVPTLLQHDVQYAIAQIELRDVIRGRQAIAEKIRSTAHTAEKILVADAINEGQLHELLVSSFDVDRAMLYSGSAGLANALSDLYHGVKHAPNAALRSQDAAGEPVLVVSGSRRTIVQRQIEYLKQTIDVVEVNLDVERLVTQREEMVARYADTAIQGFRQGQHVVLHPDPAYHHEQSIQTLLSRHGLRFRELELAIREFLGVLVANILDTHFVKNIILTGGDTAIGVCSCLQITHLNIIEELLPGIPLCVAKFHETRELNIVTKAGGFGEQKTFHTLITTLTPSRHREEIYESIT</sequence>
<evidence type="ECO:0000256" key="5">
    <source>
        <dbReference type="ARBA" id="ARBA00022840"/>
    </source>
</evidence>
<dbReference type="Pfam" id="PF07005">
    <property type="entry name" value="SBD_N"/>
    <property type="match status" value="1"/>
</dbReference>
<dbReference type="Gene3D" id="3.40.980.20">
    <property type="entry name" value="Four-carbon acid sugar kinase, nucleotide binding domain"/>
    <property type="match status" value="1"/>
</dbReference>
<evidence type="ECO:0000256" key="4">
    <source>
        <dbReference type="ARBA" id="ARBA00022777"/>
    </source>
</evidence>
<evidence type="ECO:0000256" key="3">
    <source>
        <dbReference type="ARBA" id="ARBA00022741"/>
    </source>
</evidence>
<dbReference type="InterPro" id="IPR031475">
    <property type="entry name" value="NBD_C"/>
</dbReference>
<dbReference type="EMBL" id="WJJP01000031">
    <property type="protein sequence ID" value="MBD3323149.1"/>
    <property type="molecule type" value="Genomic_DNA"/>
</dbReference>
<reference evidence="9" key="1">
    <citation type="submission" date="2019-11" db="EMBL/GenBank/DDBJ databases">
        <title>Microbial mats filling the niche in hypersaline microbial mats.</title>
        <authorList>
            <person name="Wong H.L."/>
            <person name="Macleod F.I."/>
            <person name="White R.A. III"/>
            <person name="Burns B.P."/>
        </authorList>
    </citation>
    <scope>NUCLEOTIDE SEQUENCE</scope>
    <source>
        <strain evidence="9">Rbin_158</strain>
    </source>
</reference>
<gene>
    <name evidence="9" type="ORF">GF339_01110</name>
</gene>
<comment type="caution">
    <text evidence="9">The sequence shown here is derived from an EMBL/GenBank/DDBJ whole genome shotgun (WGS) entry which is preliminary data.</text>
</comment>
<evidence type="ECO:0000259" key="7">
    <source>
        <dbReference type="Pfam" id="PF07005"/>
    </source>
</evidence>
<dbReference type="Gene3D" id="3.40.50.10840">
    <property type="entry name" value="Putative sugar-binding, N-terminal domain"/>
    <property type="match status" value="1"/>
</dbReference>
<keyword evidence="6" id="KW-0119">Carbohydrate metabolism</keyword>
<dbReference type="SUPFAM" id="SSF142764">
    <property type="entry name" value="YgbK-like"/>
    <property type="match status" value="1"/>
</dbReference>
<dbReference type="AlphaFoldDB" id="A0A9D5JSE0"/>